<dbReference type="PANTHER" id="PTHR10997">
    <property type="entry name" value="IMPORTIN-7, 8, 11"/>
    <property type="match status" value="1"/>
</dbReference>
<protein>
    <recommendedName>
        <fullName evidence="6">Importin N-terminal domain-containing protein</fullName>
    </recommendedName>
</protein>
<dbReference type="PANTHER" id="PTHR10997:SF29">
    <property type="entry name" value="ARM REPEAT SUPERFAMILY PROTEIN"/>
    <property type="match status" value="1"/>
</dbReference>
<dbReference type="GeneID" id="113737862"/>
<gene>
    <name evidence="2 3 4 5" type="primary">LOC113737862</name>
</gene>
<reference evidence="2 3" key="1">
    <citation type="submission" date="2025-05" db="UniProtKB">
        <authorList>
            <consortium name="RefSeq"/>
        </authorList>
    </citation>
    <scope>IDENTIFICATION</scope>
    <source>
        <tissue evidence="2 3">Leaves</tissue>
    </source>
</reference>
<dbReference type="RefSeq" id="XP_071940211.1">
    <property type="nucleotide sequence ID" value="XM_072084110.1"/>
</dbReference>
<evidence type="ECO:0008006" key="6">
    <source>
        <dbReference type="Google" id="ProtNLM"/>
    </source>
</evidence>
<evidence type="ECO:0000313" key="5">
    <source>
        <dbReference type="RefSeq" id="XP_071940212.1"/>
    </source>
</evidence>
<dbReference type="RefSeq" id="XP_071940212.1">
    <property type="nucleotide sequence ID" value="XM_072084111.1"/>
</dbReference>
<dbReference type="InterPro" id="IPR011989">
    <property type="entry name" value="ARM-like"/>
</dbReference>
<dbReference type="Gene3D" id="1.25.10.10">
    <property type="entry name" value="Leucine-rich Repeat Variant"/>
    <property type="match status" value="1"/>
</dbReference>
<evidence type="ECO:0000313" key="2">
    <source>
        <dbReference type="RefSeq" id="XP_071940209.1"/>
    </source>
</evidence>
<evidence type="ECO:0000313" key="1">
    <source>
        <dbReference type="Proteomes" id="UP001652660"/>
    </source>
</evidence>
<evidence type="ECO:0000313" key="3">
    <source>
        <dbReference type="RefSeq" id="XP_071940210.1"/>
    </source>
</evidence>
<name>A0ABM4X834_COFAR</name>
<dbReference type="RefSeq" id="XP_071940209.1">
    <property type="nucleotide sequence ID" value="XM_072084108.1"/>
</dbReference>
<organism evidence="1 3">
    <name type="scientific">Coffea arabica</name>
    <name type="common">Arabian coffee</name>
    <dbReference type="NCBI Taxonomy" id="13443"/>
    <lineage>
        <taxon>Eukaryota</taxon>
        <taxon>Viridiplantae</taxon>
        <taxon>Streptophyta</taxon>
        <taxon>Embryophyta</taxon>
        <taxon>Tracheophyta</taxon>
        <taxon>Spermatophyta</taxon>
        <taxon>Magnoliopsida</taxon>
        <taxon>eudicotyledons</taxon>
        <taxon>Gunneridae</taxon>
        <taxon>Pentapetalae</taxon>
        <taxon>asterids</taxon>
        <taxon>lamiids</taxon>
        <taxon>Gentianales</taxon>
        <taxon>Rubiaceae</taxon>
        <taxon>Ixoroideae</taxon>
        <taxon>Gardenieae complex</taxon>
        <taxon>Bertiereae - Coffeeae clade</taxon>
        <taxon>Coffeeae</taxon>
        <taxon>Coffea</taxon>
    </lineage>
</organism>
<keyword evidence="1" id="KW-1185">Reference proteome</keyword>
<dbReference type="InterPro" id="IPR016024">
    <property type="entry name" value="ARM-type_fold"/>
</dbReference>
<accession>A0ABM4X834</accession>
<dbReference type="Proteomes" id="UP001652660">
    <property type="component" value="Chromosome 3e"/>
</dbReference>
<evidence type="ECO:0000313" key="4">
    <source>
        <dbReference type="RefSeq" id="XP_071940211.1"/>
    </source>
</evidence>
<dbReference type="RefSeq" id="XP_071940210.1">
    <property type="nucleotide sequence ID" value="XM_072084109.1"/>
</dbReference>
<sequence>METHQIAQLLHQTLGQDASTVHAATDALDALSTSLPDFPFCLVSINTTTTTATGGENQGLKLAAATYLKNFVQRNCDTNHSPNSTASTEFKDALMRALLQAEPPVLKLLIQAFRPIVAVEFVKNDSWPQLVPELREVIQDSDLVTRNAGSQWKTVNALTVFHSIIRPFQYFLNPKLPKEPVPPQLELIAQEILVPLLALFHQLVEKETNVLT</sequence>
<dbReference type="SUPFAM" id="SSF48371">
    <property type="entry name" value="ARM repeat"/>
    <property type="match status" value="1"/>
</dbReference>
<proteinExistence type="predicted"/>